<evidence type="ECO:0000259" key="13">
    <source>
        <dbReference type="Pfam" id="PF13733"/>
    </source>
</evidence>
<dbReference type="GO" id="GO:0008378">
    <property type="term" value="F:galactosyltransferase activity"/>
    <property type="evidence" value="ECO:0007669"/>
    <property type="project" value="TreeGrafter"/>
</dbReference>
<dbReference type="AlphaFoldDB" id="A0A815HVW4"/>
<dbReference type="GO" id="GO:0016020">
    <property type="term" value="C:membrane"/>
    <property type="evidence" value="ECO:0007669"/>
    <property type="project" value="UniProtKB-SubCell"/>
</dbReference>
<dbReference type="EC" id="2.4.1.-" evidence="11"/>
<dbReference type="Pfam" id="PF13733">
    <property type="entry name" value="Glyco_transf_7N"/>
    <property type="match status" value="1"/>
</dbReference>
<dbReference type="EMBL" id="CAJNOQ010015330">
    <property type="protein sequence ID" value="CAF1359397.1"/>
    <property type="molecule type" value="Genomic_DNA"/>
</dbReference>
<dbReference type="Proteomes" id="UP000682733">
    <property type="component" value="Unassembled WGS sequence"/>
</dbReference>
<dbReference type="GO" id="GO:0005794">
    <property type="term" value="C:Golgi apparatus"/>
    <property type="evidence" value="ECO:0007669"/>
    <property type="project" value="TreeGrafter"/>
</dbReference>
<gene>
    <name evidence="15" type="ORF">GPM918_LOCUS31304</name>
    <name evidence="14" type="ORF">OVA965_LOCUS21099</name>
    <name evidence="17" type="ORF">SRO942_LOCUS31942</name>
    <name evidence="16" type="ORF">TMI583_LOCUS21672</name>
</gene>
<keyword evidence="8" id="KW-1133">Transmembrane helix</keyword>
<keyword evidence="7 11" id="KW-0735">Signal-anchor</keyword>
<evidence type="ECO:0000256" key="8">
    <source>
        <dbReference type="ARBA" id="ARBA00022989"/>
    </source>
</evidence>
<evidence type="ECO:0000256" key="4">
    <source>
        <dbReference type="ARBA" id="ARBA00022676"/>
    </source>
</evidence>
<evidence type="ECO:0000256" key="7">
    <source>
        <dbReference type="ARBA" id="ARBA00022968"/>
    </source>
</evidence>
<dbReference type="GO" id="GO:0005975">
    <property type="term" value="P:carbohydrate metabolic process"/>
    <property type="evidence" value="ECO:0007669"/>
    <property type="project" value="InterPro"/>
</dbReference>
<comment type="pathway">
    <text evidence="2 11">Protein modification; protein glycosylation.</text>
</comment>
<dbReference type="PANTHER" id="PTHR19300:SF57">
    <property type="entry name" value="BETA-1,4-N-ACETYLGALACTOSAMINYLTRANSFERASE"/>
    <property type="match status" value="1"/>
</dbReference>
<dbReference type="EMBL" id="CAJOBC010069092">
    <property type="protein sequence ID" value="CAF4236434.1"/>
    <property type="molecule type" value="Genomic_DNA"/>
</dbReference>
<reference evidence="15" key="1">
    <citation type="submission" date="2021-02" db="EMBL/GenBank/DDBJ databases">
        <authorList>
            <person name="Nowell W R."/>
        </authorList>
    </citation>
    <scope>NUCLEOTIDE SEQUENCE</scope>
</reference>
<dbReference type="InterPro" id="IPR029044">
    <property type="entry name" value="Nucleotide-diphossugar_trans"/>
</dbReference>
<dbReference type="EMBL" id="CAJNOK010011449">
    <property type="protein sequence ID" value="CAF1140444.1"/>
    <property type="molecule type" value="Genomic_DNA"/>
</dbReference>
<evidence type="ECO:0000256" key="1">
    <source>
        <dbReference type="ARBA" id="ARBA00004606"/>
    </source>
</evidence>
<evidence type="ECO:0000259" key="12">
    <source>
        <dbReference type="Pfam" id="PF02709"/>
    </source>
</evidence>
<dbReference type="PANTHER" id="PTHR19300">
    <property type="entry name" value="BETA-1,4-GALACTOSYLTRANSFERASE"/>
    <property type="match status" value="1"/>
</dbReference>
<protein>
    <recommendedName>
        <fullName evidence="11">Beta-1,4-galactosyltransferase</fullName>
        <ecNumber evidence="11">2.4.1.-</ecNumber>
    </recommendedName>
</protein>
<dbReference type="EMBL" id="CAJOBA010026203">
    <property type="protein sequence ID" value="CAF3934878.1"/>
    <property type="molecule type" value="Genomic_DNA"/>
</dbReference>
<dbReference type="InterPro" id="IPR027995">
    <property type="entry name" value="Galactosyl_T_N"/>
</dbReference>
<dbReference type="SUPFAM" id="SSF53448">
    <property type="entry name" value="Nucleotide-diphospho-sugar transferases"/>
    <property type="match status" value="1"/>
</dbReference>
<evidence type="ECO:0000256" key="10">
    <source>
        <dbReference type="ARBA" id="ARBA00023180"/>
    </source>
</evidence>
<dbReference type="InterPro" id="IPR003859">
    <property type="entry name" value="Galactosyl_T"/>
</dbReference>
<comment type="subcellular location">
    <subcellularLocation>
        <location evidence="1">Membrane</location>
        <topology evidence="1">Single-pass type II membrane protein</topology>
    </subcellularLocation>
</comment>
<dbReference type="OrthoDB" id="10014643at2759"/>
<dbReference type="Gene3D" id="3.90.550.10">
    <property type="entry name" value="Spore Coat Polysaccharide Biosynthesis Protein SpsA, Chain A"/>
    <property type="match status" value="1"/>
</dbReference>
<evidence type="ECO:0000256" key="5">
    <source>
        <dbReference type="ARBA" id="ARBA00022679"/>
    </source>
</evidence>
<evidence type="ECO:0000256" key="2">
    <source>
        <dbReference type="ARBA" id="ARBA00004922"/>
    </source>
</evidence>
<dbReference type="UniPathway" id="UPA00378"/>
<evidence type="ECO:0000313" key="14">
    <source>
        <dbReference type="EMBL" id="CAF1140444.1"/>
    </source>
</evidence>
<comment type="function">
    <text evidence="11">Catalyses the transfer of galactose onto proteins or lipids.</text>
</comment>
<keyword evidence="9" id="KW-0472">Membrane</keyword>
<organism evidence="15 18">
    <name type="scientific">Didymodactylos carnosus</name>
    <dbReference type="NCBI Taxonomy" id="1234261"/>
    <lineage>
        <taxon>Eukaryota</taxon>
        <taxon>Metazoa</taxon>
        <taxon>Spiralia</taxon>
        <taxon>Gnathifera</taxon>
        <taxon>Rotifera</taxon>
        <taxon>Eurotatoria</taxon>
        <taxon>Bdelloidea</taxon>
        <taxon>Philodinida</taxon>
        <taxon>Philodinidae</taxon>
        <taxon>Didymodactylos</taxon>
    </lineage>
</organism>
<dbReference type="Proteomes" id="UP000681722">
    <property type="component" value="Unassembled WGS sequence"/>
</dbReference>
<accession>A0A815HVW4</accession>
<sequence>MMSMRCKSSQRIWQCFRRLFFPIVLLCSIVYIIIKTSSYKKLNKLNSHNDIYNKWSNLIKNEKILIPINVNQLYNYPVVCAGDNAIINYTDLVNDMWKICQVNLTGYLSIITKLPDDFIPNSHLQKYITEWKLPINKHDYEQCQFFYNETTAIIISYRDREKNLRLLLYNLIPVIQRQKIGNYKIFIVEQQSKGPFNKGRLYNIGFTHIMKTYKPTCVIFHDVDLIPENDQNLYSCGIPYKEKDQQKHYHYPIHMSAQVRSNVNNSYTSIYSFLVGGVLAIRPKTFRLLNGYSNKYFNWGGEDDDIGLRFLAKDFCVRRPNVGYYLMNSHGRQPSNKNRFKLLFDTVLRQDDDGLNDIESLAMVIEENSYSLVTWITVKWLDKVQ</sequence>
<feature type="domain" description="Galactosyltransferase C-terminal" evidence="12">
    <location>
        <begin position="266"/>
        <end position="330"/>
    </location>
</feature>
<dbReference type="InterPro" id="IPR027791">
    <property type="entry name" value="Galactosyl_T_C"/>
</dbReference>
<comment type="similarity">
    <text evidence="3 11">Belongs to the glycosyltransferase 7 family.</text>
</comment>
<dbReference type="Proteomes" id="UP000663829">
    <property type="component" value="Unassembled WGS sequence"/>
</dbReference>
<evidence type="ECO:0000313" key="17">
    <source>
        <dbReference type="EMBL" id="CAF4236434.1"/>
    </source>
</evidence>
<evidence type="ECO:0000256" key="9">
    <source>
        <dbReference type="ARBA" id="ARBA00023136"/>
    </source>
</evidence>
<evidence type="ECO:0000313" key="15">
    <source>
        <dbReference type="EMBL" id="CAF1359397.1"/>
    </source>
</evidence>
<feature type="domain" description="Galactosyltransferase N-terminal" evidence="13">
    <location>
        <begin position="147"/>
        <end position="236"/>
    </location>
</feature>
<name>A0A815HVW4_9BILA</name>
<dbReference type="PRINTS" id="PR02050">
    <property type="entry name" value="B14GALTRFASE"/>
</dbReference>
<keyword evidence="18" id="KW-1185">Reference proteome</keyword>
<keyword evidence="4 11" id="KW-0328">Glycosyltransferase</keyword>
<evidence type="ECO:0000313" key="18">
    <source>
        <dbReference type="Proteomes" id="UP000663829"/>
    </source>
</evidence>
<dbReference type="Proteomes" id="UP000677228">
    <property type="component" value="Unassembled WGS sequence"/>
</dbReference>
<keyword evidence="6" id="KW-0812">Transmembrane</keyword>
<keyword evidence="5 11" id="KW-0808">Transferase</keyword>
<evidence type="ECO:0000313" key="16">
    <source>
        <dbReference type="EMBL" id="CAF3934878.1"/>
    </source>
</evidence>
<dbReference type="Pfam" id="PF02709">
    <property type="entry name" value="Glyco_transf_7C"/>
    <property type="match status" value="1"/>
</dbReference>
<comment type="caution">
    <text evidence="15">The sequence shown here is derived from an EMBL/GenBank/DDBJ whole genome shotgun (WGS) entry which is preliminary data.</text>
</comment>
<evidence type="ECO:0000256" key="11">
    <source>
        <dbReference type="RuleBase" id="RU368121"/>
    </source>
</evidence>
<proteinExistence type="inferred from homology"/>
<evidence type="ECO:0000256" key="6">
    <source>
        <dbReference type="ARBA" id="ARBA00022692"/>
    </source>
</evidence>
<keyword evidence="10 11" id="KW-0325">Glycoprotein</keyword>
<evidence type="ECO:0000256" key="3">
    <source>
        <dbReference type="ARBA" id="ARBA00005735"/>
    </source>
</evidence>